<gene>
    <name evidence="2" type="ORF">AVEN_247454_1</name>
</gene>
<keyword evidence="1" id="KW-0812">Transmembrane</keyword>
<name>A0A4Y2P7G4_ARAVE</name>
<feature type="transmembrane region" description="Helical" evidence="1">
    <location>
        <begin position="12"/>
        <end position="32"/>
    </location>
</feature>
<keyword evidence="1" id="KW-1133">Transmembrane helix</keyword>
<dbReference type="AlphaFoldDB" id="A0A4Y2P7G4"/>
<accession>A0A4Y2P7G4</accession>
<dbReference type="EMBL" id="BGPR01010592">
    <property type="protein sequence ID" value="GBN46959.1"/>
    <property type="molecule type" value="Genomic_DNA"/>
</dbReference>
<comment type="caution">
    <text evidence="2">The sequence shown here is derived from an EMBL/GenBank/DDBJ whole genome shotgun (WGS) entry which is preliminary data.</text>
</comment>
<reference evidence="2 3" key="1">
    <citation type="journal article" date="2019" name="Sci. Rep.">
        <title>Orb-weaving spider Araneus ventricosus genome elucidates the spidroin gene catalogue.</title>
        <authorList>
            <person name="Kono N."/>
            <person name="Nakamura H."/>
            <person name="Ohtoshi R."/>
            <person name="Moran D.A.P."/>
            <person name="Shinohara A."/>
            <person name="Yoshida Y."/>
            <person name="Fujiwara M."/>
            <person name="Mori M."/>
            <person name="Tomita M."/>
            <person name="Arakawa K."/>
        </authorList>
    </citation>
    <scope>NUCLEOTIDE SEQUENCE [LARGE SCALE GENOMIC DNA]</scope>
</reference>
<protein>
    <submittedName>
        <fullName evidence="2">Uncharacterized protein</fullName>
    </submittedName>
</protein>
<evidence type="ECO:0000256" key="1">
    <source>
        <dbReference type="SAM" id="Phobius"/>
    </source>
</evidence>
<keyword evidence="1" id="KW-0472">Membrane</keyword>
<proteinExistence type="predicted"/>
<organism evidence="2 3">
    <name type="scientific">Araneus ventricosus</name>
    <name type="common">Orbweaver spider</name>
    <name type="synonym">Epeira ventricosa</name>
    <dbReference type="NCBI Taxonomy" id="182803"/>
    <lineage>
        <taxon>Eukaryota</taxon>
        <taxon>Metazoa</taxon>
        <taxon>Ecdysozoa</taxon>
        <taxon>Arthropoda</taxon>
        <taxon>Chelicerata</taxon>
        <taxon>Arachnida</taxon>
        <taxon>Araneae</taxon>
        <taxon>Araneomorphae</taxon>
        <taxon>Entelegynae</taxon>
        <taxon>Araneoidea</taxon>
        <taxon>Araneidae</taxon>
        <taxon>Araneus</taxon>
    </lineage>
</organism>
<keyword evidence="3" id="KW-1185">Reference proteome</keyword>
<dbReference type="Proteomes" id="UP000499080">
    <property type="component" value="Unassembled WGS sequence"/>
</dbReference>
<sequence>MVDDITMGISTNFHAAAIVYNFMICIVTMRFFKTLMHLEEESSRKIPNCAPISTGSQKYQGPPRDYASSLLAQDIVRYLHDVVQYFECRIIP</sequence>
<evidence type="ECO:0000313" key="3">
    <source>
        <dbReference type="Proteomes" id="UP000499080"/>
    </source>
</evidence>
<evidence type="ECO:0000313" key="2">
    <source>
        <dbReference type="EMBL" id="GBN46959.1"/>
    </source>
</evidence>